<sequence>MELESADTIGKGSLVDRGDPDKLPRPSTILVFEEAETEEKDQWEVKIEGFATASEDAVRGLQNLLLSMTDVKNLIQNFEAMKIAGATACNMIGVIPEVEVDEEETVASLKTALAKDKFNSPEHVQSNSTTYTAC</sequence>
<dbReference type="AlphaFoldDB" id="A0A8X8YF99"/>
<name>A0A8X8YF99_SALSN</name>
<reference evidence="2" key="2">
    <citation type="submission" date="2020-08" db="EMBL/GenBank/DDBJ databases">
        <title>Plant Genome Project.</title>
        <authorList>
            <person name="Zhang R.-G."/>
        </authorList>
    </citation>
    <scope>NUCLEOTIDE SEQUENCE</scope>
    <source>
        <strain evidence="2">Huo1</strain>
        <tissue evidence="2">Leaf</tissue>
    </source>
</reference>
<reference evidence="2" key="1">
    <citation type="submission" date="2018-01" db="EMBL/GenBank/DDBJ databases">
        <authorList>
            <person name="Mao J.F."/>
        </authorList>
    </citation>
    <scope>NUCLEOTIDE SEQUENCE</scope>
    <source>
        <strain evidence="2">Huo1</strain>
        <tissue evidence="2">Leaf</tissue>
    </source>
</reference>
<feature type="region of interest" description="Disordered" evidence="1">
    <location>
        <begin position="1"/>
        <end position="25"/>
    </location>
</feature>
<organism evidence="2">
    <name type="scientific">Salvia splendens</name>
    <name type="common">Scarlet sage</name>
    <dbReference type="NCBI Taxonomy" id="180675"/>
    <lineage>
        <taxon>Eukaryota</taxon>
        <taxon>Viridiplantae</taxon>
        <taxon>Streptophyta</taxon>
        <taxon>Embryophyta</taxon>
        <taxon>Tracheophyta</taxon>
        <taxon>Spermatophyta</taxon>
        <taxon>Magnoliopsida</taxon>
        <taxon>eudicotyledons</taxon>
        <taxon>Gunneridae</taxon>
        <taxon>Pentapetalae</taxon>
        <taxon>asterids</taxon>
        <taxon>lamiids</taxon>
        <taxon>Lamiales</taxon>
        <taxon>Lamiaceae</taxon>
        <taxon>Nepetoideae</taxon>
        <taxon>Mentheae</taxon>
        <taxon>Salviinae</taxon>
        <taxon>Salvia</taxon>
        <taxon>Salvia subgen. Calosphace</taxon>
        <taxon>core Calosphace</taxon>
    </lineage>
</organism>
<gene>
    <name evidence="2" type="ORF">SASPL_108409</name>
</gene>
<keyword evidence="3" id="KW-1185">Reference proteome</keyword>
<protein>
    <submittedName>
        <fullName evidence="2">Uncharacterized protein</fullName>
    </submittedName>
</protein>
<dbReference type="EMBL" id="PNBA02000003">
    <property type="protein sequence ID" value="KAG6430344.1"/>
    <property type="molecule type" value="Genomic_DNA"/>
</dbReference>
<evidence type="ECO:0000256" key="1">
    <source>
        <dbReference type="SAM" id="MobiDB-lite"/>
    </source>
</evidence>
<proteinExistence type="predicted"/>
<accession>A0A8X8YF99</accession>
<comment type="caution">
    <text evidence="2">The sequence shown here is derived from an EMBL/GenBank/DDBJ whole genome shotgun (WGS) entry which is preliminary data.</text>
</comment>
<dbReference type="Proteomes" id="UP000298416">
    <property type="component" value="Unassembled WGS sequence"/>
</dbReference>
<feature type="compositionally biased region" description="Basic and acidic residues" evidence="1">
    <location>
        <begin position="14"/>
        <end position="24"/>
    </location>
</feature>
<evidence type="ECO:0000313" key="3">
    <source>
        <dbReference type="Proteomes" id="UP000298416"/>
    </source>
</evidence>
<evidence type="ECO:0000313" key="2">
    <source>
        <dbReference type="EMBL" id="KAG6430344.1"/>
    </source>
</evidence>